<sequence>MVYSASLIRAGVVSLLAATVCLAQHLVQTPQVLGVQITPESLKAHHTDGYRVDLGFVIRQNQKFDLIVETDSPLKNGETILMATDLGPDVASPQFMTHTVEEGSHDKEYIVTVMAEDEEPLGKYEDLIFYVAQVEEGHAKPSEQYMYSYPFPVYLIFNPWHPNSVFYMEDEADLEEYVLSERGPVYTGTAHTHEAIDWWYGNQDELALEAAFWMLKTLDSNKMHDPLAIVQHISHNIGMVNMTDKNIPIRGRLDGILEGRWAEDFPAPSHEPGYWNSTIDIISRWKDAGHKPVKYGQCWVFAAIQNTYLRTLGVPTRQTSAMASMVGASPKVFSDHKDHHVVNYYYNRNGTLVYKEGHVWNFHSWNDIFMKRAVKKYSGWNVMDGTPGGTGPAPVQAIHDMDDDADFNVTSSISGVHATLREFLVDDCTPPKKGEKPADMHAIPKPEYCHISKEIKHKTDGVPLVLTKKQGVMSVEKEGELDITAEYLNPTMDAYIPTKHNPWVNDTEETEPSAANGVEEKHFPLYEGGQQLLSVDLELKDHKLSFGQAISGEVTIQAPYTDTVDVTLIVDLKTYDDRLIEEMHRVVHSLPISEDHPLSLPFLVQPSLAESKTPSTVYAELRVLAITKNADEVVLHKETIILSREPNRSVPEVDQARDIDGDQDQGESAHYYRALMRMNNRFMLG</sequence>
<evidence type="ECO:0000313" key="4">
    <source>
        <dbReference type="Proteomes" id="UP000054560"/>
    </source>
</evidence>
<dbReference type="GeneID" id="25910716"/>
<dbReference type="Gene3D" id="3.90.260.10">
    <property type="entry name" value="Transglutaminase-like"/>
    <property type="match status" value="1"/>
</dbReference>
<dbReference type="InterPro" id="IPR013783">
    <property type="entry name" value="Ig-like_fold"/>
</dbReference>
<dbReference type="RefSeq" id="XP_014151226.1">
    <property type="nucleotide sequence ID" value="XM_014295751.1"/>
</dbReference>
<dbReference type="PANTHER" id="PTHR11590:SF70">
    <property type="entry name" value="PROTEIN-GLUTAMINE GAMMA-GLUTAMYLTRANSFERASE 4"/>
    <property type="match status" value="1"/>
</dbReference>
<dbReference type="SUPFAM" id="SSF81296">
    <property type="entry name" value="E set domains"/>
    <property type="match status" value="1"/>
</dbReference>
<dbReference type="PANTHER" id="PTHR11590">
    <property type="entry name" value="PROTEIN-GLUTAMINE GAMMA-GLUTAMYLTRANSFERASE"/>
    <property type="match status" value="1"/>
</dbReference>
<dbReference type="OrthoDB" id="437511at2759"/>
<name>A0A0L0FKL5_9EUKA</name>
<dbReference type="Gene3D" id="2.60.40.10">
    <property type="entry name" value="Immunoglobulins"/>
    <property type="match status" value="1"/>
</dbReference>
<feature type="signal peptide" evidence="1">
    <location>
        <begin position="1"/>
        <end position="23"/>
    </location>
</feature>
<dbReference type="eggNOG" id="ENOG502QQ46">
    <property type="taxonomic scope" value="Eukaryota"/>
</dbReference>
<gene>
    <name evidence="3" type="ORF">SARC_10212</name>
</gene>
<dbReference type="AlphaFoldDB" id="A0A0L0FKL5"/>
<dbReference type="InterPro" id="IPR050779">
    <property type="entry name" value="Transglutaminase"/>
</dbReference>
<organism evidence="3 4">
    <name type="scientific">Sphaeroforma arctica JP610</name>
    <dbReference type="NCBI Taxonomy" id="667725"/>
    <lineage>
        <taxon>Eukaryota</taxon>
        <taxon>Ichthyosporea</taxon>
        <taxon>Ichthyophonida</taxon>
        <taxon>Sphaeroforma</taxon>
    </lineage>
</organism>
<keyword evidence="4" id="KW-1185">Reference proteome</keyword>
<dbReference type="GO" id="GO:0003810">
    <property type="term" value="F:protein-glutamine gamma-glutamyltransferase activity"/>
    <property type="evidence" value="ECO:0007669"/>
    <property type="project" value="TreeGrafter"/>
</dbReference>
<evidence type="ECO:0000313" key="3">
    <source>
        <dbReference type="EMBL" id="KNC77324.1"/>
    </source>
</evidence>
<dbReference type="STRING" id="667725.A0A0L0FKL5"/>
<dbReference type="InterPro" id="IPR002931">
    <property type="entry name" value="Transglutaminase-like"/>
</dbReference>
<dbReference type="SMART" id="SM00460">
    <property type="entry name" value="TGc"/>
    <property type="match status" value="1"/>
</dbReference>
<protein>
    <recommendedName>
        <fullName evidence="2">Transglutaminase-like domain-containing protein</fullName>
    </recommendedName>
</protein>
<reference evidence="3 4" key="1">
    <citation type="submission" date="2011-02" db="EMBL/GenBank/DDBJ databases">
        <title>The Genome Sequence of Sphaeroforma arctica JP610.</title>
        <authorList>
            <consortium name="The Broad Institute Genome Sequencing Platform"/>
            <person name="Russ C."/>
            <person name="Cuomo C."/>
            <person name="Young S.K."/>
            <person name="Zeng Q."/>
            <person name="Gargeya S."/>
            <person name="Alvarado L."/>
            <person name="Berlin A."/>
            <person name="Chapman S.B."/>
            <person name="Chen Z."/>
            <person name="Freedman E."/>
            <person name="Gellesch M."/>
            <person name="Goldberg J."/>
            <person name="Griggs A."/>
            <person name="Gujja S."/>
            <person name="Heilman E."/>
            <person name="Heiman D."/>
            <person name="Howarth C."/>
            <person name="Mehta T."/>
            <person name="Neiman D."/>
            <person name="Pearson M."/>
            <person name="Roberts A."/>
            <person name="Saif S."/>
            <person name="Shea T."/>
            <person name="Shenoy N."/>
            <person name="Sisk P."/>
            <person name="Stolte C."/>
            <person name="Sykes S."/>
            <person name="White J."/>
            <person name="Yandava C."/>
            <person name="Burger G."/>
            <person name="Gray M.W."/>
            <person name="Holland P.W.H."/>
            <person name="King N."/>
            <person name="Lang F.B.F."/>
            <person name="Roger A.J."/>
            <person name="Ruiz-Trillo I."/>
            <person name="Haas B."/>
            <person name="Nusbaum C."/>
            <person name="Birren B."/>
        </authorList>
    </citation>
    <scope>NUCLEOTIDE SEQUENCE [LARGE SCALE GENOMIC DNA]</scope>
    <source>
        <strain evidence="3 4">JP610</strain>
    </source>
</reference>
<dbReference type="EMBL" id="KQ242768">
    <property type="protein sequence ID" value="KNC77324.1"/>
    <property type="molecule type" value="Genomic_DNA"/>
</dbReference>
<feature type="chain" id="PRO_5005538633" description="Transglutaminase-like domain-containing protein" evidence="1">
    <location>
        <begin position="24"/>
        <end position="685"/>
    </location>
</feature>
<feature type="domain" description="Transglutaminase-like" evidence="2">
    <location>
        <begin position="290"/>
        <end position="387"/>
    </location>
</feature>
<dbReference type="SUPFAM" id="SSF54001">
    <property type="entry name" value="Cysteine proteinases"/>
    <property type="match status" value="1"/>
</dbReference>
<evidence type="ECO:0000256" key="1">
    <source>
        <dbReference type="SAM" id="SignalP"/>
    </source>
</evidence>
<dbReference type="InterPro" id="IPR036985">
    <property type="entry name" value="Transglutaminase-like_sf"/>
</dbReference>
<dbReference type="InterPro" id="IPR038765">
    <property type="entry name" value="Papain-like_cys_pep_sf"/>
</dbReference>
<dbReference type="InterPro" id="IPR014756">
    <property type="entry name" value="Ig_E-set"/>
</dbReference>
<keyword evidence="1" id="KW-0732">Signal</keyword>
<evidence type="ECO:0000259" key="2">
    <source>
        <dbReference type="SMART" id="SM00460"/>
    </source>
</evidence>
<dbReference type="Proteomes" id="UP000054560">
    <property type="component" value="Unassembled WGS sequence"/>
</dbReference>
<proteinExistence type="predicted"/>
<accession>A0A0L0FKL5</accession>